<evidence type="ECO:0000256" key="7">
    <source>
        <dbReference type="SAM" id="Phobius"/>
    </source>
</evidence>
<evidence type="ECO:0000256" key="2">
    <source>
        <dbReference type="ARBA" id="ARBA00022448"/>
    </source>
</evidence>
<dbReference type="PANTHER" id="PTHR23517:SF2">
    <property type="entry name" value="MULTIDRUG RESISTANCE PROTEIN MDTH"/>
    <property type="match status" value="1"/>
</dbReference>
<feature type="transmembrane region" description="Helical" evidence="7">
    <location>
        <begin position="131"/>
        <end position="153"/>
    </location>
</feature>
<feature type="transmembrane region" description="Helical" evidence="7">
    <location>
        <begin position="73"/>
        <end position="92"/>
    </location>
</feature>
<evidence type="ECO:0000256" key="4">
    <source>
        <dbReference type="ARBA" id="ARBA00022692"/>
    </source>
</evidence>
<dbReference type="SUPFAM" id="SSF103473">
    <property type="entry name" value="MFS general substrate transporter"/>
    <property type="match status" value="1"/>
</dbReference>
<feature type="transmembrane region" description="Helical" evidence="7">
    <location>
        <begin position="159"/>
        <end position="179"/>
    </location>
</feature>
<protein>
    <submittedName>
        <fullName evidence="10">Major Facilitator Superfamily protein</fullName>
    </submittedName>
</protein>
<dbReference type="EMBL" id="CAADFQ010000104">
    <property type="protein sequence ID" value="VFK35196.1"/>
    <property type="molecule type" value="Genomic_DNA"/>
</dbReference>
<dbReference type="PANTHER" id="PTHR23517">
    <property type="entry name" value="RESISTANCE PROTEIN MDTM, PUTATIVE-RELATED-RELATED"/>
    <property type="match status" value="1"/>
</dbReference>
<dbReference type="GO" id="GO:0005886">
    <property type="term" value="C:plasma membrane"/>
    <property type="evidence" value="ECO:0007669"/>
    <property type="project" value="UniProtKB-SubCell"/>
</dbReference>
<evidence type="ECO:0000256" key="5">
    <source>
        <dbReference type="ARBA" id="ARBA00022989"/>
    </source>
</evidence>
<feature type="transmembrane region" description="Helical" evidence="7">
    <location>
        <begin position="265"/>
        <end position="287"/>
    </location>
</feature>
<keyword evidence="6 7" id="KW-0472">Membrane</keyword>
<feature type="transmembrane region" description="Helical" evidence="7">
    <location>
        <begin position="98"/>
        <end position="119"/>
    </location>
</feature>
<feature type="transmembrane region" description="Helical" evidence="7">
    <location>
        <begin position="299"/>
        <end position="315"/>
    </location>
</feature>
<name>A0A451BG03_9GAMM</name>
<keyword evidence="5 7" id="KW-1133">Transmembrane helix</keyword>
<dbReference type="Gene3D" id="1.20.1250.20">
    <property type="entry name" value="MFS general substrate transporter like domains"/>
    <property type="match status" value="2"/>
</dbReference>
<feature type="transmembrane region" description="Helical" evidence="7">
    <location>
        <begin position="209"/>
        <end position="228"/>
    </location>
</feature>
<organism evidence="10">
    <name type="scientific">Candidatus Kentrum sp. MB</name>
    <dbReference type="NCBI Taxonomy" id="2138164"/>
    <lineage>
        <taxon>Bacteria</taxon>
        <taxon>Pseudomonadati</taxon>
        <taxon>Pseudomonadota</taxon>
        <taxon>Gammaproteobacteria</taxon>
        <taxon>Candidatus Kentrum</taxon>
    </lineage>
</organism>
<evidence type="ECO:0000256" key="6">
    <source>
        <dbReference type="ARBA" id="ARBA00023136"/>
    </source>
</evidence>
<feature type="transmembrane region" description="Helical" evidence="7">
    <location>
        <begin position="359"/>
        <end position="380"/>
    </location>
</feature>
<evidence type="ECO:0000313" key="10">
    <source>
        <dbReference type="EMBL" id="VFK77187.1"/>
    </source>
</evidence>
<dbReference type="GO" id="GO:0022857">
    <property type="term" value="F:transmembrane transporter activity"/>
    <property type="evidence" value="ECO:0007669"/>
    <property type="project" value="InterPro"/>
</dbReference>
<keyword evidence="4 7" id="KW-0812">Transmembrane</keyword>
<dbReference type="PROSITE" id="PS50850">
    <property type="entry name" value="MFS"/>
    <property type="match status" value="1"/>
</dbReference>
<feature type="transmembrane region" description="Helical" evidence="7">
    <location>
        <begin position="386"/>
        <end position="405"/>
    </location>
</feature>
<dbReference type="EMBL" id="CAADGH010000108">
    <property type="protein sequence ID" value="VFK77187.1"/>
    <property type="molecule type" value="Genomic_DNA"/>
</dbReference>
<feature type="transmembrane region" description="Helical" evidence="7">
    <location>
        <begin position="7"/>
        <end position="32"/>
    </location>
</feature>
<dbReference type="InterPro" id="IPR050171">
    <property type="entry name" value="MFS_Transporters"/>
</dbReference>
<dbReference type="InterPro" id="IPR011701">
    <property type="entry name" value="MFS"/>
</dbReference>
<keyword evidence="3" id="KW-1003">Cell membrane</keyword>
<keyword evidence="2" id="KW-0813">Transport</keyword>
<dbReference type="AlphaFoldDB" id="A0A451BG03"/>
<dbReference type="InterPro" id="IPR020846">
    <property type="entry name" value="MFS_dom"/>
</dbReference>
<evidence type="ECO:0000259" key="8">
    <source>
        <dbReference type="PROSITE" id="PS50850"/>
    </source>
</evidence>
<feature type="transmembrane region" description="Helical" evidence="7">
    <location>
        <begin position="44"/>
        <end position="66"/>
    </location>
</feature>
<comment type="subcellular location">
    <subcellularLocation>
        <location evidence="1">Cell membrane</location>
        <topology evidence="1">Multi-pass membrane protein</topology>
    </subcellularLocation>
</comment>
<evidence type="ECO:0000256" key="1">
    <source>
        <dbReference type="ARBA" id="ARBA00004651"/>
    </source>
</evidence>
<evidence type="ECO:0000313" key="9">
    <source>
        <dbReference type="EMBL" id="VFK35196.1"/>
    </source>
</evidence>
<evidence type="ECO:0000256" key="3">
    <source>
        <dbReference type="ARBA" id="ARBA00022475"/>
    </source>
</evidence>
<reference evidence="10" key="1">
    <citation type="submission" date="2019-02" db="EMBL/GenBank/DDBJ databases">
        <authorList>
            <person name="Gruber-Vodicka R. H."/>
            <person name="Seah K. B. B."/>
        </authorList>
    </citation>
    <scope>NUCLEOTIDE SEQUENCE</scope>
    <source>
        <strain evidence="10">BECK_BZ198</strain>
        <strain evidence="9">BECK_BZ199</strain>
    </source>
</reference>
<sequence>MKRERIYFLLLNVGHFLDHLFSLIFATVAALALHREWGIGYGELLTYATPGFFAFGVFSLPAGWLADKWSRDGMMFLFFIGIGLAAIATAFSNTPLQIGTGLFVIGMFAAIYHPVGLAIVTMKWRSIGIRLAANGVWGNLGVACAALLTGYLIDNGGWRMAFIVPGVFSLGMGLIYLALRWQCIQADRSAQKVTDNRAELTGAPAHRGLLMRVSAIVFLTTAISSLIFQSTTFALPKIFDERLQNLAATLSAWIDPMIAPDQGSAATIVGGLAFIVFTVASIAQLVVGAMLDRYGPRRVYLVVAAIQIVFFSLMPGAFNEVALAVALGFMLGAFGQIPINDYMIGKMAKGAHRSRIYGVRYVVSFTVLAASLPLIALVYENWGFDTLFRILAIAAAIILAAVSVLPTKIPMTEEAAG</sequence>
<accession>A0A451BG03</accession>
<gene>
    <name evidence="10" type="ORF">BECKMB1821H_GA0114242_11082</name>
    <name evidence="9" type="ORF">BECKMB1821I_GA0114274_11042</name>
</gene>
<dbReference type="Pfam" id="PF07690">
    <property type="entry name" value="MFS_1"/>
    <property type="match status" value="2"/>
</dbReference>
<dbReference type="InterPro" id="IPR036259">
    <property type="entry name" value="MFS_trans_sf"/>
</dbReference>
<feature type="transmembrane region" description="Helical" evidence="7">
    <location>
        <begin position="321"/>
        <end position="339"/>
    </location>
</feature>
<feature type="domain" description="Major facilitator superfamily (MFS) profile" evidence="8">
    <location>
        <begin position="7"/>
        <end position="413"/>
    </location>
</feature>
<proteinExistence type="predicted"/>